<protein>
    <submittedName>
        <fullName evidence="1">Ran1-like protein kinase</fullName>
    </submittedName>
</protein>
<reference evidence="1" key="1">
    <citation type="submission" date="2009-09" db="EMBL/GenBank/DDBJ databases">
        <authorList>
            <person name="Lee C.S."/>
            <person name="Joh J.H."/>
            <person name="Kong W.S."/>
            <person name="Kim K.Y."/>
            <person name="Kim N.K."/>
            <person name="Park H.R."/>
            <person name="Son E.S."/>
            <person name="Kim Y.S."/>
            <person name="Kim S.R."/>
        </authorList>
    </citation>
    <scope>NUCLEOTIDE SEQUENCE</scope>
</reference>
<keyword evidence="1" id="KW-0808">Transferase</keyword>
<keyword evidence="1" id="KW-0418">Kinase</keyword>
<dbReference type="EMBL" id="GU136439">
    <property type="protein sequence ID" value="ACZ59474.1"/>
    <property type="molecule type" value="mRNA"/>
</dbReference>
<dbReference type="GO" id="GO:0016301">
    <property type="term" value="F:kinase activity"/>
    <property type="evidence" value="ECO:0007669"/>
    <property type="project" value="UniProtKB-KW"/>
</dbReference>
<evidence type="ECO:0000313" key="1">
    <source>
        <dbReference type="EMBL" id="ACZ59474.1"/>
    </source>
</evidence>
<organism evidence="1">
    <name type="scientific">Flammulina velutipes</name>
    <name type="common">Agaricus velutipes</name>
    <dbReference type="NCBI Taxonomy" id="38945"/>
    <lineage>
        <taxon>Eukaryota</taxon>
        <taxon>Fungi</taxon>
        <taxon>Dikarya</taxon>
        <taxon>Basidiomycota</taxon>
        <taxon>Agaricomycotina</taxon>
        <taxon>Agaricomycetes</taxon>
        <taxon>Agaricomycetidae</taxon>
        <taxon>Agaricales</taxon>
        <taxon>Marasmiineae</taxon>
        <taxon>Physalacriaceae</taxon>
        <taxon>Flammulina</taxon>
    </lineage>
</organism>
<accession>D2JY98</accession>
<name>D2JY98_FLAVE</name>
<proteinExistence type="evidence at transcript level"/>
<dbReference type="AlphaFoldDB" id="D2JY98"/>
<sequence>MITQRTPWNTARASDPCFAAFLDDEDYFLRVLAISEGINHILKQIFRIDPLERISLSDLRREVIALKSCFPPVDGESGSISPVLQDVCSPRNSAALRRSNSSMESSDIGSLRIDDLPMSVPFTFLTVPGAARSFSSVSSSIDSEGPITPETHAVHVDIEVPDIEDEEQDLGVKVEVAMVKPGKSVVSGITRKVFFRRFIRKLRASS</sequence>